<feature type="domain" description="Partial AB-hydrolase lipase" evidence="3">
    <location>
        <begin position="115"/>
        <end position="175"/>
    </location>
</feature>
<gene>
    <name evidence="4" type="ORF">EXIGLDRAFT_645350</name>
</gene>
<evidence type="ECO:0000259" key="3">
    <source>
        <dbReference type="Pfam" id="PF04083"/>
    </source>
</evidence>
<dbReference type="SUPFAM" id="SSF53474">
    <property type="entry name" value="alpha/beta-Hydrolases"/>
    <property type="match status" value="1"/>
</dbReference>
<dbReference type="Proteomes" id="UP000077266">
    <property type="component" value="Unassembled WGS sequence"/>
</dbReference>
<dbReference type="InParanoid" id="A0A166AQS2"/>
<proteinExistence type="predicted"/>
<evidence type="ECO:0000313" key="5">
    <source>
        <dbReference type="Proteomes" id="UP000077266"/>
    </source>
</evidence>
<accession>A0A166AQS2</accession>
<feature type="transmembrane region" description="Helical" evidence="2">
    <location>
        <begin position="273"/>
        <end position="295"/>
    </location>
</feature>
<evidence type="ECO:0000313" key="4">
    <source>
        <dbReference type="EMBL" id="KZV94259.1"/>
    </source>
</evidence>
<sequence length="485" mass="55099">MSTSSGSDTEARRPLLSVKVSIDRPSTPQIVTYAQTTNATAHSEQQPSRFEIFLGRVVALVVSSIFLLLVVLWATFRSIMVALPRLLRPKTLRKTYEWDQHESFLDEVVTKDVCYYAQAAGFHIEVDEITTQDGFILKMHRVVNPRMQRDAKGRGGFPVLIMHGLFQSSGSFITSEERSMAFWLAEQGYQVFLGNNRAVFDARHKSLPISDPRFWDWTIRELALYDFPAMVDYAIETSGHSKTALIAHSQGTAQAFLALSIGMRPDIGSKISLFVALAPAVFAGPLTKGFPFTLLGRMNWPLWRRIFGVHDFIPLMRYSYDYAPPSLFAAMGYIMFSYLFEWTDANWLLRRKRKMFRFTPAPVSSASVFWWCGKNGFATHGTLLDPTLSRWFDGATFPPLAIFHGGRDFLVHTEPLLDRLRRVETDVKVVRTERIELSEHCDFYWAAEAVEWCFHAIRDDIEKTRPRDTNSEDETAAAAAASSSS</sequence>
<dbReference type="Gene3D" id="3.40.50.1820">
    <property type="entry name" value="alpha/beta hydrolase"/>
    <property type="match status" value="1"/>
</dbReference>
<keyword evidence="2" id="KW-0472">Membrane</keyword>
<feature type="transmembrane region" description="Helical" evidence="2">
    <location>
        <begin position="53"/>
        <end position="76"/>
    </location>
</feature>
<organism evidence="4 5">
    <name type="scientific">Exidia glandulosa HHB12029</name>
    <dbReference type="NCBI Taxonomy" id="1314781"/>
    <lineage>
        <taxon>Eukaryota</taxon>
        <taxon>Fungi</taxon>
        <taxon>Dikarya</taxon>
        <taxon>Basidiomycota</taxon>
        <taxon>Agaricomycotina</taxon>
        <taxon>Agaricomycetes</taxon>
        <taxon>Auriculariales</taxon>
        <taxon>Exidiaceae</taxon>
        <taxon>Exidia</taxon>
    </lineage>
</organism>
<dbReference type="PANTHER" id="PTHR11005">
    <property type="entry name" value="LYSOSOMAL ACID LIPASE-RELATED"/>
    <property type="match status" value="1"/>
</dbReference>
<evidence type="ECO:0000256" key="1">
    <source>
        <dbReference type="SAM" id="MobiDB-lite"/>
    </source>
</evidence>
<keyword evidence="2" id="KW-1133">Transmembrane helix</keyword>
<protein>
    <submittedName>
        <fullName evidence="4">Alpha/beta-hydrolase</fullName>
    </submittedName>
</protein>
<keyword evidence="2" id="KW-0812">Transmembrane</keyword>
<feature type="region of interest" description="Disordered" evidence="1">
    <location>
        <begin position="464"/>
        <end position="485"/>
    </location>
</feature>
<keyword evidence="4" id="KW-0378">Hydrolase</keyword>
<reference evidence="4 5" key="1">
    <citation type="journal article" date="2016" name="Mol. Biol. Evol.">
        <title>Comparative Genomics of Early-Diverging Mushroom-Forming Fungi Provides Insights into the Origins of Lignocellulose Decay Capabilities.</title>
        <authorList>
            <person name="Nagy L.G."/>
            <person name="Riley R."/>
            <person name="Tritt A."/>
            <person name="Adam C."/>
            <person name="Daum C."/>
            <person name="Floudas D."/>
            <person name="Sun H."/>
            <person name="Yadav J.S."/>
            <person name="Pangilinan J."/>
            <person name="Larsson K.H."/>
            <person name="Matsuura K."/>
            <person name="Barry K."/>
            <person name="Labutti K."/>
            <person name="Kuo R."/>
            <person name="Ohm R.A."/>
            <person name="Bhattacharya S.S."/>
            <person name="Shirouzu T."/>
            <person name="Yoshinaga Y."/>
            <person name="Martin F.M."/>
            <person name="Grigoriev I.V."/>
            <person name="Hibbett D.S."/>
        </authorList>
    </citation>
    <scope>NUCLEOTIDE SEQUENCE [LARGE SCALE GENOMIC DNA]</scope>
    <source>
        <strain evidence="4 5">HHB12029</strain>
    </source>
</reference>
<feature type="transmembrane region" description="Helical" evidence="2">
    <location>
        <begin position="327"/>
        <end position="349"/>
    </location>
</feature>
<dbReference type="GO" id="GO:0006629">
    <property type="term" value="P:lipid metabolic process"/>
    <property type="evidence" value="ECO:0007669"/>
    <property type="project" value="InterPro"/>
</dbReference>
<dbReference type="GO" id="GO:0016787">
    <property type="term" value="F:hydrolase activity"/>
    <property type="evidence" value="ECO:0007669"/>
    <property type="project" value="UniProtKB-KW"/>
</dbReference>
<dbReference type="OrthoDB" id="9974421at2759"/>
<dbReference type="AlphaFoldDB" id="A0A166AQS2"/>
<dbReference type="InterPro" id="IPR029058">
    <property type="entry name" value="AB_hydrolase_fold"/>
</dbReference>
<keyword evidence="5" id="KW-1185">Reference proteome</keyword>
<dbReference type="Pfam" id="PF04083">
    <property type="entry name" value="Abhydro_lipase"/>
    <property type="match status" value="1"/>
</dbReference>
<dbReference type="InterPro" id="IPR006693">
    <property type="entry name" value="AB_hydrolase_lipase"/>
</dbReference>
<evidence type="ECO:0000256" key="2">
    <source>
        <dbReference type="SAM" id="Phobius"/>
    </source>
</evidence>
<dbReference type="EMBL" id="KV425976">
    <property type="protein sequence ID" value="KZV94259.1"/>
    <property type="molecule type" value="Genomic_DNA"/>
</dbReference>
<name>A0A166AQS2_EXIGL</name>
<dbReference type="STRING" id="1314781.A0A166AQS2"/>
<feature type="compositionally biased region" description="Low complexity" evidence="1">
    <location>
        <begin position="476"/>
        <end position="485"/>
    </location>
</feature>